<proteinExistence type="predicted"/>
<evidence type="ECO:0000313" key="4">
    <source>
        <dbReference type="Proteomes" id="UP001162802"/>
    </source>
</evidence>
<comment type="caution">
    <text evidence="3">The sequence shown here is derived from an EMBL/GenBank/DDBJ whole genome shotgun (WGS) entry which is preliminary data.</text>
</comment>
<organism evidence="3 4">
    <name type="scientific">Novosphingobium mangrovi</name>
    <name type="common">ex Hu et al. 2023</name>
    <dbReference type="NCBI Taxonomy" id="2930094"/>
    <lineage>
        <taxon>Bacteria</taxon>
        <taxon>Pseudomonadati</taxon>
        <taxon>Pseudomonadota</taxon>
        <taxon>Alphaproteobacteria</taxon>
        <taxon>Sphingomonadales</taxon>
        <taxon>Sphingomonadaceae</taxon>
        <taxon>Novosphingobium</taxon>
    </lineage>
</organism>
<dbReference type="Proteomes" id="UP001162802">
    <property type="component" value="Unassembled WGS sequence"/>
</dbReference>
<sequence length="244" mass="26250">MSATRRLLALTVLSAALLAAPPLGARDRRMPAGRPGAGTANPSALVAAEIALNRRAREKGRYDAMRKFAADEAVLFAPAPVLAEDWLRGQEEPADGLRWDSAEIWMSCDGTLGLTQGGWTRADGSFGAYATIWKKREKKSEYRWVLNLSLPSAEPVEVPDFLTGKVTDCPAPQPWSTSRKKAEDEIKVTADGPPTQGRSDDGTLRWRYATAPSGKTVLTVSLLTGGGLQQLAFEAGARTGDTRP</sequence>
<feature type="signal peptide" evidence="2">
    <location>
        <begin position="1"/>
        <end position="25"/>
    </location>
</feature>
<feature type="region of interest" description="Disordered" evidence="1">
    <location>
        <begin position="169"/>
        <end position="202"/>
    </location>
</feature>
<evidence type="ECO:0000256" key="1">
    <source>
        <dbReference type="SAM" id="MobiDB-lite"/>
    </source>
</evidence>
<name>A0ABT0ADE8_9SPHN</name>
<dbReference type="EMBL" id="JALHAT010000016">
    <property type="protein sequence ID" value="MCJ1961223.1"/>
    <property type="molecule type" value="Genomic_DNA"/>
</dbReference>
<evidence type="ECO:0008006" key="5">
    <source>
        <dbReference type="Google" id="ProtNLM"/>
    </source>
</evidence>
<accession>A0ABT0ADE8</accession>
<reference evidence="3" key="1">
    <citation type="submission" date="2022-03" db="EMBL/GenBank/DDBJ databases">
        <title>Identification of a novel bacterium isolated from mangrove sediments.</title>
        <authorList>
            <person name="Pan X."/>
        </authorList>
    </citation>
    <scope>NUCLEOTIDE SEQUENCE</scope>
    <source>
        <strain evidence="3">B2637</strain>
    </source>
</reference>
<keyword evidence="4" id="KW-1185">Reference proteome</keyword>
<feature type="chain" id="PRO_5046466764" description="DUF4440 domain-containing protein" evidence="2">
    <location>
        <begin position="26"/>
        <end position="244"/>
    </location>
</feature>
<dbReference type="RefSeq" id="WP_243800095.1">
    <property type="nucleotide sequence ID" value="NZ_JALHAT010000016.1"/>
</dbReference>
<protein>
    <recommendedName>
        <fullName evidence="5">DUF4440 domain-containing protein</fullName>
    </recommendedName>
</protein>
<evidence type="ECO:0000313" key="3">
    <source>
        <dbReference type="EMBL" id="MCJ1961223.1"/>
    </source>
</evidence>
<evidence type="ECO:0000256" key="2">
    <source>
        <dbReference type="SAM" id="SignalP"/>
    </source>
</evidence>
<gene>
    <name evidence="3" type="ORF">MTR65_11055</name>
</gene>
<keyword evidence="2" id="KW-0732">Signal</keyword>